<dbReference type="PANTHER" id="PTHR35788">
    <property type="entry name" value="EXPORTED PROTEIN-RELATED"/>
    <property type="match status" value="1"/>
</dbReference>
<protein>
    <submittedName>
        <fullName evidence="1">VanW family protein</fullName>
    </submittedName>
</protein>
<dbReference type="EMBL" id="JAGZGG010000003">
    <property type="protein sequence ID" value="MBS5331270.1"/>
    <property type="molecule type" value="Genomic_DNA"/>
</dbReference>
<sequence length="269" mass="30830">MFCDISPTCYKIALQKEICKRHIKNFFAQENYADTQDTAPLPCIVAQYSSHLIKRGKGIDPVLQENKAVNIRLANERLNGILIRPGETFSFWHRVGKTTKRKGYRDGRILVRNHILPGIGGGLCNLANTIHRVVLVSPLTVTEFHKHSDALAPDEGPRVPFSSGTSVFYNNGDYRFKNETDQTFQLLLWCDEDNLYAELRCERPLPCRYRIVEEGHHFQKEGGKYYRVSKIYKETLDAQTGQLLHRELVLDNHSEVMYDPALIPGVEKL</sequence>
<dbReference type="InterPro" id="IPR007391">
    <property type="entry name" value="Vancomycin_resist_VanW"/>
</dbReference>
<dbReference type="AlphaFoldDB" id="A0A943D6W0"/>
<dbReference type="InterPro" id="IPR052913">
    <property type="entry name" value="Glycopeptide_resist_protein"/>
</dbReference>
<dbReference type="PANTHER" id="PTHR35788:SF1">
    <property type="entry name" value="EXPORTED PROTEIN"/>
    <property type="match status" value="1"/>
</dbReference>
<reference evidence="1" key="1">
    <citation type="submission" date="2021-02" db="EMBL/GenBank/DDBJ databases">
        <title>Infant gut strain persistence is associated with maternal origin, phylogeny, and functional potential including surface adhesion and iron acquisition.</title>
        <authorList>
            <person name="Lou Y.C."/>
        </authorList>
    </citation>
    <scope>NUCLEOTIDE SEQUENCE</scope>
    <source>
        <strain evidence="1">L3_101_000M1_dasL3_101_000M1_concoct_87</strain>
    </source>
</reference>
<accession>A0A943D6W0</accession>
<comment type="caution">
    <text evidence="1">The sequence shown here is derived from an EMBL/GenBank/DDBJ whole genome shotgun (WGS) entry which is preliminary data.</text>
</comment>
<evidence type="ECO:0000313" key="2">
    <source>
        <dbReference type="Proteomes" id="UP000759273"/>
    </source>
</evidence>
<gene>
    <name evidence="1" type="ORF">KHY36_01915</name>
</gene>
<dbReference type="Proteomes" id="UP000759273">
    <property type="component" value="Unassembled WGS sequence"/>
</dbReference>
<evidence type="ECO:0000313" key="1">
    <source>
        <dbReference type="EMBL" id="MBS5331270.1"/>
    </source>
</evidence>
<proteinExistence type="predicted"/>
<name>A0A943D6W0_9FIRM</name>
<dbReference type="Pfam" id="PF04294">
    <property type="entry name" value="VanW"/>
    <property type="match status" value="1"/>
</dbReference>
<organism evidence="1 2">
    <name type="scientific">Subdoligranulum variabile</name>
    <dbReference type="NCBI Taxonomy" id="214851"/>
    <lineage>
        <taxon>Bacteria</taxon>
        <taxon>Bacillati</taxon>
        <taxon>Bacillota</taxon>
        <taxon>Clostridia</taxon>
        <taxon>Eubacteriales</taxon>
        <taxon>Oscillospiraceae</taxon>
        <taxon>Subdoligranulum</taxon>
    </lineage>
</organism>